<evidence type="ECO:0000313" key="4">
    <source>
        <dbReference type="Proteomes" id="UP000254400"/>
    </source>
</evidence>
<dbReference type="CDD" id="cd24025">
    <property type="entry name" value="ASKHA_NBD_ParM_pCBH-like"/>
    <property type="match status" value="1"/>
</dbReference>
<feature type="domain" description="Actin-like protein N-terminal" evidence="1">
    <location>
        <begin position="7"/>
        <end position="153"/>
    </location>
</feature>
<dbReference type="InterPro" id="IPR049067">
    <property type="entry name" value="MreB-like_C"/>
</dbReference>
<proteinExistence type="predicted"/>
<accession>A0A378XYM1</accession>
<evidence type="ECO:0000313" key="3">
    <source>
        <dbReference type="EMBL" id="SUA70132.1"/>
    </source>
</evidence>
<evidence type="ECO:0000259" key="1">
    <source>
        <dbReference type="Pfam" id="PF17989"/>
    </source>
</evidence>
<dbReference type="RefSeq" id="WP_019687532.1">
    <property type="nucleotide sequence ID" value="NZ_CP036496.1"/>
</dbReference>
<dbReference type="InterPro" id="IPR040607">
    <property type="entry name" value="ALP_N"/>
</dbReference>
<dbReference type="AlphaFoldDB" id="A0A378XYM1"/>
<feature type="domain" description="Actin homologue MreB-like C-terminal" evidence="2">
    <location>
        <begin position="179"/>
        <end position="281"/>
    </location>
</feature>
<sequence>MLNTVNLDLGFSWTKAEKGGVIYRQPSIIGEAKDMFDQNIEANHFIFNDEMFVGTLALNYSDIKYFSLNNNKAEAETSDILLKTVLGYLARRERVNLVTGLPINFYFKQREAFEEKLLGLADQGEYKIKKGRGKSFLVQPIVEKCKLVPQGLGIVMDYLLGDNGKIAKLKAAQLRILTIDLGFYTINLLGLDDSKIMKESKSIVLGVEKAYKLLQAYIHKLTGTSPELYELDPYVISGKYNGYDISPLIKKAFKSLAMQIKNEIESLNMNFDIYLVAGGAAHFVFDYLDLPNKVLMDQFAQTRGYRKIGKKSWK</sequence>
<dbReference type="Pfam" id="PF17989">
    <property type="entry name" value="ALP_N"/>
    <property type="match status" value="1"/>
</dbReference>
<dbReference type="EMBL" id="UGSC01000001">
    <property type="protein sequence ID" value="SUA70132.1"/>
    <property type="molecule type" value="Genomic_DNA"/>
</dbReference>
<dbReference type="Pfam" id="PF21522">
    <property type="entry name" value="MreB-like_C"/>
    <property type="match status" value="1"/>
</dbReference>
<evidence type="ECO:0000259" key="2">
    <source>
        <dbReference type="Pfam" id="PF21522"/>
    </source>
</evidence>
<gene>
    <name evidence="3" type="ORF">NCTC10343_03002</name>
</gene>
<dbReference type="GeneID" id="93346374"/>
<dbReference type="InterPro" id="IPR043129">
    <property type="entry name" value="ATPase_NBD"/>
</dbReference>
<name>A0A378XYM1_PAEPO</name>
<dbReference type="Gene3D" id="3.30.420.40">
    <property type="match status" value="2"/>
</dbReference>
<protein>
    <submittedName>
        <fullName evidence="3">Plasmid segregation protein ParM</fullName>
    </submittedName>
</protein>
<dbReference type="SUPFAM" id="SSF53067">
    <property type="entry name" value="Actin-like ATPase domain"/>
    <property type="match status" value="1"/>
</dbReference>
<dbReference type="Proteomes" id="UP000254400">
    <property type="component" value="Unassembled WGS sequence"/>
</dbReference>
<reference evidence="3 4" key="1">
    <citation type="submission" date="2018-06" db="EMBL/GenBank/DDBJ databases">
        <authorList>
            <consortium name="Pathogen Informatics"/>
            <person name="Doyle S."/>
        </authorList>
    </citation>
    <scope>NUCLEOTIDE SEQUENCE [LARGE SCALE GENOMIC DNA]</scope>
    <source>
        <strain evidence="3 4">NCTC10343</strain>
    </source>
</reference>
<organism evidence="3 4">
    <name type="scientific">Paenibacillus polymyxa</name>
    <name type="common">Bacillus polymyxa</name>
    <dbReference type="NCBI Taxonomy" id="1406"/>
    <lineage>
        <taxon>Bacteria</taxon>
        <taxon>Bacillati</taxon>
        <taxon>Bacillota</taxon>
        <taxon>Bacilli</taxon>
        <taxon>Bacillales</taxon>
        <taxon>Paenibacillaceae</taxon>
        <taxon>Paenibacillus</taxon>
    </lineage>
</organism>